<feature type="domain" description="WRKY" evidence="6">
    <location>
        <begin position="110"/>
        <end position="175"/>
    </location>
</feature>
<reference evidence="7 8" key="1">
    <citation type="submission" date="2019-05" db="EMBL/GenBank/DDBJ databases">
        <title>Mikania micrantha, genome provides insights into the molecular mechanism of rapid growth.</title>
        <authorList>
            <person name="Liu B."/>
        </authorList>
    </citation>
    <scope>NUCLEOTIDE SEQUENCE [LARGE SCALE GENOMIC DNA]</scope>
    <source>
        <strain evidence="7">NLD-2019</strain>
        <tissue evidence="7">Leaf</tissue>
    </source>
</reference>
<dbReference type="GO" id="GO:0043565">
    <property type="term" value="F:sequence-specific DNA binding"/>
    <property type="evidence" value="ECO:0007669"/>
    <property type="project" value="InterPro"/>
</dbReference>
<dbReference type="PANTHER" id="PTHR31221">
    <property type="entry name" value="WRKY TRANSCRIPTION FACTOR PROTEIN 1-RELATED"/>
    <property type="match status" value="1"/>
</dbReference>
<evidence type="ECO:0000256" key="3">
    <source>
        <dbReference type="ARBA" id="ARBA00023125"/>
    </source>
</evidence>
<keyword evidence="3" id="KW-0238">DNA-binding</keyword>
<dbReference type="Proteomes" id="UP000326396">
    <property type="component" value="Linkage Group LG4"/>
</dbReference>
<protein>
    <recommendedName>
        <fullName evidence="6">WRKY domain-containing protein</fullName>
    </recommendedName>
</protein>
<keyword evidence="2" id="KW-0805">Transcription regulation</keyword>
<evidence type="ECO:0000313" key="8">
    <source>
        <dbReference type="Proteomes" id="UP000326396"/>
    </source>
</evidence>
<organism evidence="7 8">
    <name type="scientific">Mikania micrantha</name>
    <name type="common">bitter vine</name>
    <dbReference type="NCBI Taxonomy" id="192012"/>
    <lineage>
        <taxon>Eukaryota</taxon>
        <taxon>Viridiplantae</taxon>
        <taxon>Streptophyta</taxon>
        <taxon>Embryophyta</taxon>
        <taxon>Tracheophyta</taxon>
        <taxon>Spermatophyta</taxon>
        <taxon>Magnoliopsida</taxon>
        <taxon>eudicotyledons</taxon>
        <taxon>Gunneridae</taxon>
        <taxon>Pentapetalae</taxon>
        <taxon>asterids</taxon>
        <taxon>campanulids</taxon>
        <taxon>Asterales</taxon>
        <taxon>Asteraceae</taxon>
        <taxon>Asteroideae</taxon>
        <taxon>Heliantheae alliance</taxon>
        <taxon>Eupatorieae</taxon>
        <taxon>Mikania</taxon>
    </lineage>
</organism>
<dbReference type="SMART" id="SM00774">
    <property type="entry name" value="WRKY"/>
    <property type="match status" value="1"/>
</dbReference>
<dbReference type="EMBL" id="SZYD01000014">
    <property type="protein sequence ID" value="KAD4178026.1"/>
    <property type="molecule type" value="Genomic_DNA"/>
</dbReference>
<dbReference type="OrthoDB" id="693960at2759"/>
<evidence type="ECO:0000256" key="4">
    <source>
        <dbReference type="ARBA" id="ARBA00023163"/>
    </source>
</evidence>
<dbReference type="GO" id="GO:0005634">
    <property type="term" value="C:nucleus"/>
    <property type="evidence" value="ECO:0007669"/>
    <property type="project" value="UniProtKB-SubCell"/>
</dbReference>
<dbReference type="AlphaFoldDB" id="A0A5N6MV66"/>
<evidence type="ECO:0000256" key="1">
    <source>
        <dbReference type="ARBA" id="ARBA00004123"/>
    </source>
</evidence>
<dbReference type="Gene3D" id="2.20.25.80">
    <property type="entry name" value="WRKY domain"/>
    <property type="match status" value="1"/>
</dbReference>
<dbReference type="PANTHER" id="PTHR31221:SF112">
    <property type="entry name" value="WRKY TRANSCRIPTION FACTOR 50-RELATED"/>
    <property type="match status" value="1"/>
</dbReference>
<gene>
    <name evidence="7" type="ORF">E3N88_26617</name>
</gene>
<keyword evidence="8" id="KW-1185">Reference proteome</keyword>
<keyword evidence="4" id="KW-0804">Transcription</keyword>
<accession>A0A5N6MV66</accession>
<dbReference type="GO" id="GO:0003700">
    <property type="term" value="F:DNA-binding transcription factor activity"/>
    <property type="evidence" value="ECO:0007669"/>
    <property type="project" value="InterPro"/>
</dbReference>
<evidence type="ECO:0000256" key="2">
    <source>
        <dbReference type="ARBA" id="ARBA00023015"/>
    </source>
</evidence>
<name>A0A5N6MV66_9ASTR</name>
<proteinExistence type="predicted"/>
<keyword evidence="5" id="KW-0539">Nucleus</keyword>
<sequence length="178" mass="20235">MDTYNIPMSKAYTYGSVGSFGVDYDVPNQPNYEFFDSFLVFDDWINEDQESSVPEYADYAPVYASPAIDDGNQSNGSSTGSHLQENCIRGTGSVQTLKVTKDKVAFKTKSQVEILDDGFKWRKYGKKMVKNSPNPRNYYRCSAEGCLVKKRVQRDVEDAQYVITTYEGVHNHQRPSNF</sequence>
<dbReference type="SUPFAM" id="SSF118290">
    <property type="entry name" value="WRKY DNA-binding domain"/>
    <property type="match status" value="1"/>
</dbReference>
<dbReference type="PROSITE" id="PS50811">
    <property type="entry name" value="WRKY"/>
    <property type="match status" value="1"/>
</dbReference>
<dbReference type="InterPro" id="IPR036576">
    <property type="entry name" value="WRKY_dom_sf"/>
</dbReference>
<evidence type="ECO:0000256" key="5">
    <source>
        <dbReference type="ARBA" id="ARBA00023242"/>
    </source>
</evidence>
<comment type="caution">
    <text evidence="7">The sequence shown here is derived from an EMBL/GenBank/DDBJ whole genome shotgun (WGS) entry which is preliminary data.</text>
</comment>
<dbReference type="Pfam" id="PF03106">
    <property type="entry name" value="WRKY"/>
    <property type="match status" value="1"/>
</dbReference>
<dbReference type="InterPro" id="IPR003657">
    <property type="entry name" value="WRKY_dom"/>
</dbReference>
<dbReference type="InterPro" id="IPR044810">
    <property type="entry name" value="WRKY_plant"/>
</dbReference>
<comment type="subcellular location">
    <subcellularLocation>
        <location evidence="1">Nucleus</location>
    </subcellularLocation>
</comment>
<dbReference type="FunFam" id="2.20.25.80:FF:000003">
    <property type="entry name" value="WRKY transcription factor 57"/>
    <property type="match status" value="1"/>
</dbReference>
<evidence type="ECO:0000313" key="7">
    <source>
        <dbReference type="EMBL" id="KAD4178026.1"/>
    </source>
</evidence>
<evidence type="ECO:0000259" key="6">
    <source>
        <dbReference type="PROSITE" id="PS50811"/>
    </source>
</evidence>